<evidence type="ECO:0000313" key="2">
    <source>
        <dbReference type="EMBL" id="AZI44350.1"/>
    </source>
</evidence>
<dbReference type="KEGG" id="dph:EHF33_15820"/>
<dbReference type="SUPFAM" id="SSF53098">
    <property type="entry name" value="Ribonuclease H-like"/>
    <property type="match status" value="1"/>
</dbReference>
<dbReference type="Proteomes" id="UP000276417">
    <property type="component" value="Chromosome 2"/>
</dbReference>
<evidence type="ECO:0000313" key="3">
    <source>
        <dbReference type="Proteomes" id="UP000276417"/>
    </source>
</evidence>
<dbReference type="PANTHER" id="PTHR37529:SF1">
    <property type="entry name" value="TRANSPOSASE INSG FOR INSERTION SEQUENCE ELEMENT IS4-RELATED"/>
    <property type="match status" value="1"/>
</dbReference>
<dbReference type="Pfam" id="PF13006">
    <property type="entry name" value="Nterm_IS4"/>
    <property type="match status" value="1"/>
</dbReference>
<dbReference type="InterPro" id="IPR024473">
    <property type="entry name" value="Transposases_IS4_N"/>
</dbReference>
<dbReference type="EMBL" id="CP034184">
    <property type="protein sequence ID" value="AZI44350.1"/>
    <property type="molecule type" value="Genomic_DNA"/>
</dbReference>
<dbReference type="AlphaFoldDB" id="A0A3G8YHM8"/>
<protein>
    <submittedName>
        <fullName evidence="2">IS4 family transposase</fullName>
    </submittedName>
</protein>
<organism evidence="2 3">
    <name type="scientific">Deinococcus psychrotolerans</name>
    <dbReference type="NCBI Taxonomy" id="2489213"/>
    <lineage>
        <taxon>Bacteria</taxon>
        <taxon>Thermotogati</taxon>
        <taxon>Deinococcota</taxon>
        <taxon>Deinococci</taxon>
        <taxon>Deinococcales</taxon>
        <taxon>Deinococcaceae</taxon>
        <taxon>Deinococcus</taxon>
    </lineage>
</organism>
<dbReference type="InterPro" id="IPR047952">
    <property type="entry name" value="Transpos_IS4"/>
</dbReference>
<reference evidence="2 3" key="1">
    <citation type="submission" date="2018-11" db="EMBL/GenBank/DDBJ databases">
        <title>Deinococcus shelandsis sp. nov., isolated from South Shetland Islands soil of Antarctica.</title>
        <authorList>
            <person name="Tian J."/>
        </authorList>
    </citation>
    <scope>NUCLEOTIDE SEQUENCE [LARGE SCALE GENOMIC DNA]</scope>
    <source>
        <strain evidence="2 3">S14-83T</strain>
    </source>
</reference>
<proteinExistence type="predicted"/>
<gene>
    <name evidence="2" type="ORF">EHF33_15820</name>
</gene>
<evidence type="ECO:0000259" key="1">
    <source>
        <dbReference type="Pfam" id="PF13006"/>
    </source>
</evidence>
<dbReference type="NCBIfam" id="NF033592">
    <property type="entry name" value="transpos_IS4_1"/>
    <property type="match status" value="1"/>
</dbReference>
<keyword evidence="3" id="KW-1185">Reference proteome</keyword>
<accession>A0A3G8YHM8</accession>
<feature type="domain" description="Transposase IS4 N-terminal" evidence="1">
    <location>
        <begin position="18"/>
        <end position="110"/>
    </location>
</feature>
<dbReference type="PANTHER" id="PTHR37529">
    <property type="entry name" value="TRANSPOSASE INSG FOR INSERTION SEQUENCE ELEMENT IS4-RELATED"/>
    <property type="match status" value="1"/>
</dbReference>
<dbReference type="InterPro" id="IPR012337">
    <property type="entry name" value="RNaseH-like_sf"/>
</dbReference>
<sequence>MNLGTPFLTTARNQPLDHLATFATSLNATLVTQALEATGTASVRRRKLPAERAAWLMLGMALLRDRSIQAVCNHLHLILPDHTGKTTISSAGLVQARDRLGIAPLKHLFDAVVTRHGREQLDANRWRGLAVLGIDGTTLRVPDSDENRAHFTLPSSGAHRESAYPQPRVVGLMALGSHFLLDLKVGAYTESDSSLSSSFDEHLPDHCVLMVDRGLLDYRRFYRHQQRGEERHWLVRAKSNLVWTVLEILGPNEVIAEVPFRRPARRSDPTRHCALRRQTEFAKNCSRWPWCTTWCVWKWPGWPVTWRSVLYEFRTGSVCC</sequence>
<dbReference type="OrthoDB" id="477305at2"/>
<name>A0A3G8YHM8_9DEIO</name>